<comment type="caution">
    <text evidence="1">The sequence shown here is derived from an EMBL/GenBank/DDBJ whole genome shotgun (WGS) entry which is preliminary data.</text>
</comment>
<evidence type="ECO:0008006" key="3">
    <source>
        <dbReference type="Google" id="ProtNLM"/>
    </source>
</evidence>
<dbReference type="Proteomes" id="UP000441754">
    <property type="component" value="Unassembled WGS sequence"/>
</dbReference>
<dbReference type="RefSeq" id="WP_154175176.1">
    <property type="nucleotide sequence ID" value="NZ_WJXZ01000006.1"/>
</dbReference>
<name>A0A7K0EJ18_9BACT</name>
<evidence type="ECO:0000313" key="1">
    <source>
        <dbReference type="EMBL" id="MRS61784.1"/>
    </source>
</evidence>
<dbReference type="EMBL" id="WJXZ01000006">
    <property type="protein sequence ID" value="MRS61784.1"/>
    <property type="molecule type" value="Genomic_DNA"/>
</dbReference>
<dbReference type="InterPro" id="IPR011855">
    <property type="entry name" value="Phgtail_TP901_1"/>
</dbReference>
<protein>
    <recommendedName>
        <fullName evidence="3">Phage tail protein</fullName>
    </recommendedName>
</protein>
<proteinExistence type="predicted"/>
<dbReference type="Gene3D" id="4.10.410.40">
    <property type="match status" value="1"/>
</dbReference>
<dbReference type="OrthoDB" id="274082at2"/>
<gene>
    <name evidence="1" type="ORF">GJJ30_10840</name>
</gene>
<accession>A0A7K0EJ18</accession>
<organism evidence="1 2">
    <name type="scientific">Larkinella terrae</name>
    <dbReference type="NCBI Taxonomy" id="2025311"/>
    <lineage>
        <taxon>Bacteria</taxon>
        <taxon>Pseudomonadati</taxon>
        <taxon>Bacteroidota</taxon>
        <taxon>Cytophagia</taxon>
        <taxon>Cytophagales</taxon>
        <taxon>Spirosomataceae</taxon>
        <taxon>Larkinella</taxon>
    </lineage>
</organism>
<keyword evidence="2" id="KW-1185">Reference proteome</keyword>
<reference evidence="1 2" key="1">
    <citation type="journal article" date="2018" name="Antonie Van Leeuwenhoek">
        <title>Larkinella terrae sp. nov., isolated from soil on Jeju Island, South Korea.</title>
        <authorList>
            <person name="Ten L.N."/>
            <person name="Jeon J."/>
            <person name="Park S.J."/>
            <person name="Park S."/>
            <person name="Lee S.Y."/>
            <person name="Kim M.K."/>
            <person name="Jung H.Y."/>
        </authorList>
    </citation>
    <scope>NUCLEOTIDE SEQUENCE [LARGE SCALE GENOMIC DNA]</scope>
    <source>
        <strain evidence="1 2">KCTC 52001</strain>
    </source>
</reference>
<sequence>MAKINASNIRLKVKLGSPGSFKIVAEETTCSFDVDTADIDVTSKDNDGWEETLSGLQSGSINCEFIVDYVAPSGKASYEDIYGLLMARSVNDWQLGTGETGDLKLDFKGRVKKFSKQADMESAAKVSLEIKITSRPVMSDEA</sequence>
<evidence type="ECO:0000313" key="2">
    <source>
        <dbReference type="Proteomes" id="UP000441754"/>
    </source>
</evidence>
<dbReference type="Pfam" id="PF06199">
    <property type="entry name" value="Phage_tail_2"/>
    <property type="match status" value="1"/>
</dbReference>
<dbReference type="AlphaFoldDB" id="A0A7K0EJ18"/>